<dbReference type="InterPro" id="IPR011992">
    <property type="entry name" value="EF-hand-dom_pair"/>
</dbReference>
<feature type="domain" description="EF-hand" evidence="5">
    <location>
        <begin position="158"/>
        <end position="193"/>
    </location>
</feature>
<dbReference type="OrthoDB" id="40902at2759"/>
<dbReference type="InterPro" id="IPR018247">
    <property type="entry name" value="EF_Hand_1_Ca_BS"/>
</dbReference>
<proteinExistence type="predicted"/>
<dbReference type="SMART" id="SM00054">
    <property type="entry name" value="EFh"/>
    <property type="match status" value="4"/>
</dbReference>
<comment type="caution">
    <text evidence="6">The sequence shown here is derived from an EMBL/GenBank/DDBJ whole genome shotgun (WGS) entry which is preliminary data.</text>
</comment>
<dbReference type="EMBL" id="LSYV01000011">
    <property type="protein sequence ID" value="KXZ52252.1"/>
    <property type="molecule type" value="Genomic_DNA"/>
</dbReference>
<feature type="compositionally biased region" description="Low complexity" evidence="4">
    <location>
        <begin position="232"/>
        <end position="247"/>
    </location>
</feature>
<dbReference type="Gene3D" id="1.10.238.10">
    <property type="entry name" value="EF-hand"/>
    <property type="match status" value="1"/>
</dbReference>
<dbReference type="PROSITE" id="PS00018">
    <property type="entry name" value="EF_HAND_1"/>
    <property type="match status" value="2"/>
</dbReference>
<feature type="domain" description="EF-hand" evidence="5">
    <location>
        <begin position="122"/>
        <end position="157"/>
    </location>
</feature>
<evidence type="ECO:0000256" key="2">
    <source>
        <dbReference type="ARBA" id="ARBA00022737"/>
    </source>
</evidence>
<dbReference type="AlphaFoldDB" id="A0A150GR76"/>
<dbReference type="SUPFAM" id="SSF47473">
    <property type="entry name" value="EF-hand"/>
    <property type="match status" value="1"/>
</dbReference>
<feature type="compositionally biased region" description="Polar residues" evidence="4">
    <location>
        <begin position="1"/>
        <end position="18"/>
    </location>
</feature>
<feature type="domain" description="EF-hand" evidence="5">
    <location>
        <begin position="256"/>
        <end position="291"/>
    </location>
</feature>
<feature type="compositionally biased region" description="Pro residues" evidence="4">
    <location>
        <begin position="21"/>
        <end position="33"/>
    </location>
</feature>
<sequence length="313" mass="32495">MHDPSLSSATLDSIDSWTPSAPSPAAPAGPPLPGFLGEGGVGGGGSNNGRGAASTAASGGVSSPPSSSSPSGAPSSAPSSPPPSRPLSDSLVQRLQRFGTYGRLKQLALRAVASFMATSEAERVASLAAAFRQLDPQGRGRVSYEDVAALLANGDWDLSPTEVSQLLATFDVDADGNVDYDEWLAALIDWREVQESPEWQSYVNRVFDLFDSSHSGSLTPASLQRVLCSPPASTSGSDSDGAAADGADGLDLDECPFDDMVPAALREADADADGSISREEWQRFLATGAADQLEFYESRRRRRRGAGSEAASG</sequence>
<dbReference type="Proteomes" id="UP000075714">
    <property type="component" value="Unassembled WGS sequence"/>
</dbReference>
<protein>
    <recommendedName>
        <fullName evidence="5">EF-hand domain-containing protein</fullName>
    </recommendedName>
</protein>
<evidence type="ECO:0000313" key="7">
    <source>
        <dbReference type="Proteomes" id="UP000075714"/>
    </source>
</evidence>
<feature type="region of interest" description="Disordered" evidence="4">
    <location>
        <begin position="1"/>
        <end position="89"/>
    </location>
</feature>
<organism evidence="6 7">
    <name type="scientific">Gonium pectorale</name>
    <name type="common">Green alga</name>
    <dbReference type="NCBI Taxonomy" id="33097"/>
    <lineage>
        <taxon>Eukaryota</taxon>
        <taxon>Viridiplantae</taxon>
        <taxon>Chlorophyta</taxon>
        <taxon>core chlorophytes</taxon>
        <taxon>Chlorophyceae</taxon>
        <taxon>CS clade</taxon>
        <taxon>Chlamydomonadales</taxon>
        <taxon>Volvocaceae</taxon>
        <taxon>Gonium</taxon>
    </lineage>
</organism>
<feature type="compositionally biased region" description="Gly residues" evidence="4">
    <location>
        <begin position="36"/>
        <end position="48"/>
    </location>
</feature>
<feature type="compositionally biased region" description="Low complexity" evidence="4">
    <location>
        <begin position="49"/>
        <end position="78"/>
    </location>
</feature>
<evidence type="ECO:0000256" key="4">
    <source>
        <dbReference type="SAM" id="MobiDB-lite"/>
    </source>
</evidence>
<dbReference type="PROSITE" id="PS50222">
    <property type="entry name" value="EF_HAND_2"/>
    <property type="match status" value="3"/>
</dbReference>
<name>A0A150GR76_GONPE</name>
<keyword evidence="3" id="KW-0106">Calcium</keyword>
<keyword evidence="7" id="KW-1185">Reference proteome</keyword>
<dbReference type="Pfam" id="PF13202">
    <property type="entry name" value="EF-hand_5"/>
    <property type="match status" value="1"/>
</dbReference>
<evidence type="ECO:0000313" key="6">
    <source>
        <dbReference type="EMBL" id="KXZ52252.1"/>
    </source>
</evidence>
<dbReference type="GO" id="GO:0005509">
    <property type="term" value="F:calcium ion binding"/>
    <property type="evidence" value="ECO:0007669"/>
    <property type="project" value="InterPro"/>
</dbReference>
<gene>
    <name evidence="6" type="ORF">GPECTOR_10g883</name>
</gene>
<accession>A0A150GR76</accession>
<dbReference type="STRING" id="33097.A0A150GR76"/>
<keyword evidence="2" id="KW-0677">Repeat</keyword>
<evidence type="ECO:0000259" key="5">
    <source>
        <dbReference type="PROSITE" id="PS50222"/>
    </source>
</evidence>
<dbReference type="InterPro" id="IPR002048">
    <property type="entry name" value="EF_hand_dom"/>
</dbReference>
<dbReference type="PANTHER" id="PTHR34524:SF6">
    <property type="entry name" value="CALCYPHOSINE LIKE"/>
    <property type="match status" value="1"/>
</dbReference>
<evidence type="ECO:0000256" key="3">
    <source>
        <dbReference type="ARBA" id="ARBA00022837"/>
    </source>
</evidence>
<reference evidence="7" key="1">
    <citation type="journal article" date="2016" name="Nat. Commun.">
        <title>The Gonium pectorale genome demonstrates co-option of cell cycle regulation during the evolution of multicellularity.</title>
        <authorList>
            <person name="Hanschen E.R."/>
            <person name="Marriage T.N."/>
            <person name="Ferris P.J."/>
            <person name="Hamaji T."/>
            <person name="Toyoda A."/>
            <person name="Fujiyama A."/>
            <person name="Neme R."/>
            <person name="Noguchi H."/>
            <person name="Minakuchi Y."/>
            <person name="Suzuki M."/>
            <person name="Kawai-Toyooka H."/>
            <person name="Smith D.R."/>
            <person name="Sparks H."/>
            <person name="Anderson J."/>
            <person name="Bakaric R."/>
            <person name="Luria V."/>
            <person name="Karger A."/>
            <person name="Kirschner M.W."/>
            <person name="Durand P.M."/>
            <person name="Michod R.E."/>
            <person name="Nozaki H."/>
            <person name="Olson B.J."/>
        </authorList>
    </citation>
    <scope>NUCLEOTIDE SEQUENCE [LARGE SCALE GENOMIC DNA]</scope>
    <source>
        <strain evidence="7">NIES-2863</strain>
    </source>
</reference>
<dbReference type="Pfam" id="PF13499">
    <property type="entry name" value="EF-hand_7"/>
    <property type="match status" value="1"/>
</dbReference>
<dbReference type="PANTHER" id="PTHR34524">
    <property type="entry name" value="CALCYPHOSIN"/>
    <property type="match status" value="1"/>
</dbReference>
<keyword evidence="1" id="KW-0479">Metal-binding</keyword>
<feature type="region of interest" description="Disordered" evidence="4">
    <location>
        <begin position="227"/>
        <end position="251"/>
    </location>
</feature>
<dbReference type="InterPro" id="IPR051581">
    <property type="entry name" value="Ca-bind"/>
</dbReference>
<evidence type="ECO:0000256" key="1">
    <source>
        <dbReference type="ARBA" id="ARBA00022723"/>
    </source>
</evidence>